<comment type="caution">
    <text evidence="2">The sequence shown here is derived from an EMBL/GenBank/DDBJ whole genome shotgun (WGS) entry which is preliminary data.</text>
</comment>
<evidence type="ECO:0000313" key="3">
    <source>
        <dbReference type="Proteomes" id="UP000192758"/>
    </source>
</evidence>
<name>A0A1W0E2Y7_9MICR</name>
<dbReference type="Proteomes" id="UP000192758">
    <property type="component" value="Unassembled WGS sequence"/>
</dbReference>
<organism evidence="2 3">
    <name type="scientific">Ecytonucleospora hepatopenaei</name>
    <dbReference type="NCBI Taxonomy" id="646526"/>
    <lineage>
        <taxon>Eukaryota</taxon>
        <taxon>Fungi</taxon>
        <taxon>Fungi incertae sedis</taxon>
        <taxon>Microsporidia</taxon>
        <taxon>Enterocytozoonidae</taxon>
        <taxon>Ecytonucleospora</taxon>
    </lineage>
</organism>
<dbReference type="EMBL" id="MNPJ01000027">
    <property type="protein sequence ID" value="OQS53598.1"/>
    <property type="molecule type" value="Genomic_DNA"/>
</dbReference>
<dbReference type="AlphaFoldDB" id="A0A1W0E2Y7"/>
<feature type="signal peptide" evidence="1">
    <location>
        <begin position="1"/>
        <end position="21"/>
    </location>
</feature>
<proteinExistence type="predicted"/>
<keyword evidence="3" id="KW-1185">Reference proteome</keyword>
<reference evidence="2 3" key="1">
    <citation type="journal article" date="2017" name="Environ. Microbiol.">
        <title>Decay of the glycolytic pathway and adaptation to intranuclear parasitism within Enterocytozoonidae microsporidia.</title>
        <authorList>
            <person name="Wiredu Boakye D."/>
            <person name="Jaroenlak P."/>
            <person name="Prachumwat A."/>
            <person name="Williams T.A."/>
            <person name="Bateman K.S."/>
            <person name="Itsathitphaisarn O."/>
            <person name="Sritunyalucksana K."/>
            <person name="Paszkiewicz K.H."/>
            <person name="Moore K.A."/>
            <person name="Stentiford G.D."/>
            <person name="Williams B.A."/>
        </authorList>
    </citation>
    <scope>NUCLEOTIDE SEQUENCE [LARGE SCALE GENOMIC DNA]</scope>
    <source>
        <strain evidence="2 3">TH1</strain>
    </source>
</reference>
<accession>A0A1W0E2Y7</accession>
<evidence type="ECO:0000313" key="2">
    <source>
        <dbReference type="EMBL" id="OQS53598.1"/>
    </source>
</evidence>
<dbReference type="VEuPathDB" id="MicrosporidiaDB:EHP00_2132"/>
<sequence>MSKVLEVFMFSLILLCSTCNSVECGIDSLILHLKL</sequence>
<keyword evidence="1" id="KW-0732">Signal</keyword>
<protein>
    <submittedName>
        <fullName evidence="2">Uncharacterized protein</fullName>
    </submittedName>
</protein>
<gene>
    <name evidence="2" type="ORF">EHP00_2132</name>
</gene>
<feature type="chain" id="PRO_5012596597" evidence="1">
    <location>
        <begin position="22"/>
        <end position="35"/>
    </location>
</feature>
<evidence type="ECO:0000256" key="1">
    <source>
        <dbReference type="SAM" id="SignalP"/>
    </source>
</evidence>